<dbReference type="GO" id="GO:0004301">
    <property type="term" value="F:epoxide hydrolase activity"/>
    <property type="evidence" value="ECO:0007669"/>
    <property type="project" value="UniProtKB-ARBA"/>
</dbReference>
<name>A0A131YN97_RHIAP</name>
<feature type="transmembrane region" description="Helical" evidence="3">
    <location>
        <begin position="155"/>
        <end position="174"/>
    </location>
</feature>
<dbReference type="PRINTS" id="PR00111">
    <property type="entry name" value="ABHYDROLASE"/>
</dbReference>
<dbReference type="EMBL" id="GEDV01009196">
    <property type="protein sequence ID" value="JAP79361.1"/>
    <property type="molecule type" value="Transcribed_RNA"/>
</dbReference>
<feature type="transmembrane region" description="Helical" evidence="3">
    <location>
        <begin position="12"/>
        <end position="33"/>
    </location>
</feature>
<comment type="similarity">
    <text evidence="2">Belongs to the AB hydrolase superfamily. Epoxide hydrolase family.</text>
</comment>
<feature type="domain" description="AB hydrolase-1" evidence="4">
    <location>
        <begin position="85"/>
        <end position="323"/>
    </location>
</feature>
<evidence type="ECO:0000313" key="5">
    <source>
        <dbReference type="EMBL" id="JAP79361.1"/>
    </source>
</evidence>
<evidence type="ECO:0000256" key="3">
    <source>
        <dbReference type="SAM" id="Phobius"/>
    </source>
</evidence>
<keyword evidence="3" id="KW-0472">Membrane</keyword>
<dbReference type="InterPro" id="IPR000073">
    <property type="entry name" value="AB_hydrolase_1"/>
</dbReference>
<protein>
    <submittedName>
        <fullName evidence="5">Soluble epoxide hydrolase</fullName>
    </submittedName>
</protein>
<reference evidence="5" key="1">
    <citation type="journal article" date="2016" name="Ticks Tick Borne Dis.">
        <title>De novo assembly and annotation of the salivary gland transcriptome of Rhipicephalus appendiculatus male and female ticks during blood feeding.</title>
        <authorList>
            <person name="de Castro M.H."/>
            <person name="de Klerk D."/>
            <person name="Pienaar R."/>
            <person name="Latif A.A."/>
            <person name="Rees D.J."/>
            <person name="Mans B.J."/>
        </authorList>
    </citation>
    <scope>NUCLEOTIDE SEQUENCE</scope>
    <source>
        <tissue evidence="5">Salivary glands</tissue>
    </source>
</reference>
<dbReference type="Pfam" id="PF00561">
    <property type="entry name" value="Abhydrolase_1"/>
    <property type="match status" value="1"/>
</dbReference>
<dbReference type="Gene3D" id="3.40.50.1820">
    <property type="entry name" value="alpha/beta hydrolase"/>
    <property type="match status" value="1"/>
</dbReference>
<evidence type="ECO:0000256" key="2">
    <source>
        <dbReference type="ARBA" id="ARBA00038334"/>
    </source>
</evidence>
<dbReference type="AlphaFoldDB" id="A0A131YN97"/>
<dbReference type="InterPro" id="IPR000639">
    <property type="entry name" value="Epox_hydrolase-like"/>
</dbReference>
<evidence type="ECO:0000259" key="4">
    <source>
        <dbReference type="Pfam" id="PF00561"/>
    </source>
</evidence>
<sequence>MLYLPTDARIAFLVICTLMTLTMLAYVKLQIYLNGEDIMKPKHRSPPPEFGSRIFGEHRYVKLSNITVHYMTKGCDDINGDRTMLLLLHGFPDFWFVWNRQIPRLSLHFCVVVPDLRGCGNTSRPTHPSDYMITNLIEDVREFITAINPNNARRLVFVGHGLGGLIGFCFVTLYEDLVYRMIVINSYHPLAFVKQLRKSLIQMMMSWYTVAFRVPSLPEQYMTIRDFAFFDYILWDSSTEEEVNATKYVYAQPGALTGVLSYYRAFNYDSDQFMKLKYHKIRVPTLIMWSEKDRYLTTPIAEFNREHLKRSLVVYYPEGGHWLMRQCADRVNNHIIEFASIGKIIYNESMTASQIPLTEYSCAESPKPSKKS</sequence>
<keyword evidence="3" id="KW-1133">Transmembrane helix</keyword>
<keyword evidence="1 5" id="KW-0378">Hydrolase</keyword>
<dbReference type="SUPFAM" id="SSF53474">
    <property type="entry name" value="alpha/beta-Hydrolases"/>
    <property type="match status" value="1"/>
</dbReference>
<organism evidence="5">
    <name type="scientific">Rhipicephalus appendiculatus</name>
    <name type="common">Brown ear tick</name>
    <dbReference type="NCBI Taxonomy" id="34631"/>
    <lineage>
        <taxon>Eukaryota</taxon>
        <taxon>Metazoa</taxon>
        <taxon>Ecdysozoa</taxon>
        <taxon>Arthropoda</taxon>
        <taxon>Chelicerata</taxon>
        <taxon>Arachnida</taxon>
        <taxon>Acari</taxon>
        <taxon>Parasitiformes</taxon>
        <taxon>Ixodida</taxon>
        <taxon>Ixodoidea</taxon>
        <taxon>Ixodidae</taxon>
        <taxon>Rhipicephalinae</taxon>
        <taxon>Rhipicephalus</taxon>
        <taxon>Rhipicephalus</taxon>
    </lineage>
</organism>
<accession>A0A131YN97</accession>
<dbReference type="PANTHER" id="PTHR43329">
    <property type="entry name" value="EPOXIDE HYDROLASE"/>
    <property type="match status" value="1"/>
</dbReference>
<evidence type="ECO:0000256" key="1">
    <source>
        <dbReference type="ARBA" id="ARBA00022801"/>
    </source>
</evidence>
<dbReference type="PRINTS" id="PR00412">
    <property type="entry name" value="EPOXHYDRLASE"/>
</dbReference>
<keyword evidence="3" id="KW-0812">Transmembrane</keyword>
<dbReference type="InterPro" id="IPR029058">
    <property type="entry name" value="AB_hydrolase_fold"/>
</dbReference>
<proteinExistence type="inferred from homology"/>